<dbReference type="Pfam" id="PF24883">
    <property type="entry name" value="NPHP3_N"/>
    <property type="match status" value="1"/>
</dbReference>
<dbReference type="Gene3D" id="3.40.50.300">
    <property type="entry name" value="P-loop containing nucleotide triphosphate hydrolases"/>
    <property type="match status" value="1"/>
</dbReference>
<dbReference type="PROSITE" id="PS50088">
    <property type="entry name" value="ANK_REPEAT"/>
    <property type="match status" value="6"/>
</dbReference>
<dbReference type="SMART" id="SM00248">
    <property type="entry name" value="ANK"/>
    <property type="match status" value="7"/>
</dbReference>
<evidence type="ECO:0000256" key="1">
    <source>
        <dbReference type="ARBA" id="ARBA00022737"/>
    </source>
</evidence>
<sequence length="1022" mass="113115">MPRDYDDTCMPTADTPRRKLANADYTIGWICAIKLEHVAAAVFLDEKDEEPEYVLPREYGISSATSVARDMLHTFPNIRIGLMVGIGGGAPSKKHDIRLGDIVVSAPHHGNSGVFQYDFGKTIQDREFHVTKVLDQPPMVLRTAIHGLETEYEIEGHQFDMTIDYILKGNERLQHKYKRPEPNSDKLYRSDVVHPPEYDSDCVAACGDSPSKLIARRQRRKGEDNPAIHYGLIASANQLMKDASVRDRIAAENNVLCFEMEAAGLMNHFPCLVIRGICDYSDTHKNDIWQGYAAMAAAAYAKDLLYKIAPSKVEGERRLGELIQSVSERVDDVHQLASETRDTTKLIQDGNYLNKIRNWLAPPDPSTNLNQARSMHYRGTGQWFLNSNAYSGWKKEKNSFLWLNGIPGCGKTVLSSTIVTDLDPANSNPRVLYFFFNFNDVEKRSLENAIRSLIFQLYAKHIIVRSEVDAVYSSFGDGTRQPDAPALDQLLRRIMQKSEEIYLILDALDESERHSGSYSPKSLSLLGWIKSLHNESTNIHILVTSRPEQDIMASFNGWADTDKIIQLQTVDLIAVDLSGQPAFTPDNRMPVPEEIIQYCSSLVALTHKGKRAEIQLAHFSVKEYLLSDRLEPSLAKELGEIPAKASIVDVCLSYLLSVHKSCSPQKAKKKYYLAEFSARYWMKHAKDVELFNKAILPSVEEYILCQNAFQFGCQLYDPDEFDDPGEFDDPDEFDDSDEFDGSDESDDPEELEVGGNQVLYYASLWGLLYSSTFLLQNDVKAQGGYDNALQAASEGGHLEIAQMLIQNGADINAQGGKYGNALQAASAEGHREIAKLLIENGASVNSQGGRYSNALQAASERGHREIAKLLIENGAGVNAQGGVDGNALQAASVYGHPEIAKLLIENGADVKAQGGYYGNALQAASVYGHREIAELLIEKGADVNAQGADANAQGRYGNALHAASVRGHREIAELLIENGADINAQGGYYGNALQAASERGHREIAELLIRKGAKQKRSLSDQ</sequence>
<feature type="repeat" description="ANK" evidence="2">
    <location>
        <begin position="850"/>
        <end position="882"/>
    </location>
</feature>
<feature type="repeat" description="ANK" evidence="2">
    <location>
        <begin position="916"/>
        <end position="948"/>
    </location>
</feature>
<dbReference type="GO" id="GO:0003824">
    <property type="term" value="F:catalytic activity"/>
    <property type="evidence" value="ECO:0007669"/>
    <property type="project" value="InterPro"/>
</dbReference>
<organism evidence="5 6">
    <name type="scientific">Bionectria ochroleuca</name>
    <name type="common">Gliocladium roseum</name>
    <dbReference type="NCBI Taxonomy" id="29856"/>
    <lineage>
        <taxon>Eukaryota</taxon>
        <taxon>Fungi</taxon>
        <taxon>Dikarya</taxon>
        <taxon>Ascomycota</taxon>
        <taxon>Pezizomycotina</taxon>
        <taxon>Sordariomycetes</taxon>
        <taxon>Hypocreomycetidae</taxon>
        <taxon>Hypocreales</taxon>
        <taxon>Bionectriaceae</taxon>
        <taxon>Clonostachys</taxon>
    </lineage>
</organism>
<dbReference type="InterPro" id="IPR053137">
    <property type="entry name" value="NLR-like"/>
</dbReference>
<feature type="repeat" description="ANK" evidence="2">
    <location>
        <begin position="955"/>
        <end position="987"/>
    </location>
</feature>
<dbReference type="AlphaFoldDB" id="A0A8H7NI08"/>
<dbReference type="SUPFAM" id="SSF48403">
    <property type="entry name" value="Ankyrin repeat"/>
    <property type="match status" value="1"/>
</dbReference>
<dbReference type="Pfam" id="PF12796">
    <property type="entry name" value="Ank_2"/>
    <property type="match status" value="2"/>
</dbReference>
<dbReference type="GO" id="GO:0009116">
    <property type="term" value="P:nucleoside metabolic process"/>
    <property type="evidence" value="ECO:0007669"/>
    <property type="project" value="InterPro"/>
</dbReference>
<feature type="repeat" description="ANK" evidence="2">
    <location>
        <begin position="883"/>
        <end position="915"/>
    </location>
</feature>
<dbReference type="SUPFAM" id="SSF52540">
    <property type="entry name" value="P-loop containing nucleoside triphosphate hydrolases"/>
    <property type="match status" value="1"/>
</dbReference>
<name>A0A8H7NI08_BIOOC</name>
<feature type="region of interest" description="Disordered" evidence="3">
    <location>
        <begin position="723"/>
        <end position="750"/>
    </location>
</feature>
<dbReference type="SUPFAM" id="SSF53167">
    <property type="entry name" value="Purine and uridine phosphorylases"/>
    <property type="match status" value="1"/>
</dbReference>
<comment type="caution">
    <text evidence="5">The sequence shown here is derived from an EMBL/GenBank/DDBJ whole genome shotgun (WGS) entry which is preliminary data.</text>
</comment>
<dbReference type="PROSITE" id="PS50837">
    <property type="entry name" value="NACHT"/>
    <property type="match status" value="1"/>
</dbReference>
<reference evidence="5" key="1">
    <citation type="submission" date="2020-10" db="EMBL/GenBank/DDBJ databases">
        <title>High-Quality Genome Resource of Clonostachys rosea strain S41 by Oxford Nanopore Long-Read Sequencing.</title>
        <authorList>
            <person name="Wang H."/>
        </authorList>
    </citation>
    <scope>NUCLEOTIDE SEQUENCE</scope>
    <source>
        <strain evidence="5">S41</strain>
    </source>
</reference>
<evidence type="ECO:0000256" key="2">
    <source>
        <dbReference type="PROSITE-ProRule" id="PRU00023"/>
    </source>
</evidence>
<dbReference type="InterPro" id="IPR056884">
    <property type="entry name" value="NPHP3-like_N"/>
</dbReference>
<dbReference type="EMBL" id="JADCTT010000003">
    <property type="protein sequence ID" value="KAF9755980.1"/>
    <property type="molecule type" value="Genomic_DNA"/>
</dbReference>
<evidence type="ECO:0000259" key="4">
    <source>
        <dbReference type="PROSITE" id="PS50837"/>
    </source>
</evidence>
<dbReference type="Gene3D" id="1.25.40.20">
    <property type="entry name" value="Ankyrin repeat-containing domain"/>
    <property type="match status" value="3"/>
</dbReference>
<proteinExistence type="predicted"/>
<dbReference type="Pfam" id="PF00023">
    <property type="entry name" value="Ank"/>
    <property type="match status" value="2"/>
</dbReference>
<dbReference type="InterPro" id="IPR027417">
    <property type="entry name" value="P-loop_NTPase"/>
</dbReference>
<dbReference type="InterPro" id="IPR036770">
    <property type="entry name" value="Ankyrin_rpt-contain_sf"/>
</dbReference>
<accession>A0A8H7NI08</accession>
<feature type="repeat" description="ANK" evidence="2">
    <location>
        <begin position="817"/>
        <end position="849"/>
    </location>
</feature>
<dbReference type="InterPro" id="IPR035994">
    <property type="entry name" value="Nucleoside_phosphorylase_sf"/>
</dbReference>
<keyword evidence="2" id="KW-0040">ANK repeat</keyword>
<gene>
    <name evidence="5" type="ORF">IM811_011421</name>
</gene>
<dbReference type="Gene3D" id="3.40.50.1580">
    <property type="entry name" value="Nucleoside phosphorylase domain"/>
    <property type="match status" value="1"/>
</dbReference>
<evidence type="ECO:0000313" key="6">
    <source>
        <dbReference type="Proteomes" id="UP000616885"/>
    </source>
</evidence>
<dbReference type="PANTHER" id="PTHR46082:SF11">
    <property type="entry name" value="AAA+ ATPASE DOMAIN-CONTAINING PROTEIN-RELATED"/>
    <property type="match status" value="1"/>
</dbReference>
<protein>
    <recommendedName>
        <fullName evidence="4">NACHT domain-containing protein</fullName>
    </recommendedName>
</protein>
<dbReference type="InterPro" id="IPR002110">
    <property type="entry name" value="Ankyrin_rpt"/>
</dbReference>
<dbReference type="PROSITE" id="PS50297">
    <property type="entry name" value="ANK_REP_REGION"/>
    <property type="match status" value="6"/>
</dbReference>
<dbReference type="InterPro" id="IPR007111">
    <property type="entry name" value="NACHT_NTPase"/>
</dbReference>
<dbReference type="Proteomes" id="UP000616885">
    <property type="component" value="Unassembled WGS sequence"/>
</dbReference>
<keyword evidence="1" id="KW-0677">Repeat</keyword>
<dbReference type="PANTHER" id="PTHR46082">
    <property type="entry name" value="ATP/GTP-BINDING PROTEIN-RELATED"/>
    <property type="match status" value="1"/>
</dbReference>
<evidence type="ECO:0000256" key="3">
    <source>
        <dbReference type="SAM" id="MobiDB-lite"/>
    </source>
</evidence>
<feature type="domain" description="NACHT" evidence="4">
    <location>
        <begin position="399"/>
        <end position="547"/>
    </location>
</feature>
<feature type="repeat" description="ANK" evidence="2">
    <location>
        <begin position="784"/>
        <end position="816"/>
    </location>
</feature>
<evidence type="ECO:0000313" key="5">
    <source>
        <dbReference type="EMBL" id="KAF9755980.1"/>
    </source>
</evidence>